<dbReference type="SUPFAM" id="SSF103515">
    <property type="entry name" value="Autotransporter"/>
    <property type="match status" value="1"/>
</dbReference>
<evidence type="ECO:0000259" key="3">
    <source>
        <dbReference type="PROSITE" id="PS51208"/>
    </source>
</evidence>
<evidence type="ECO:0000313" key="4">
    <source>
        <dbReference type="EMBL" id="MBM9912580.1"/>
    </source>
</evidence>
<comment type="caution">
    <text evidence="4">The sequence shown here is derived from an EMBL/GenBank/DDBJ whole genome shotgun (WGS) entry which is preliminary data.</text>
</comment>
<dbReference type="InterPro" id="IPR012332">
    <property type="entry name" value="Autotransporter_pectin_lyase_C"/>
</dbReference>
<feature type="chain" id="PRO_5043531654" evidence="2">
    <location>
        <begin position="38"/>
        <end position="1044"/>
    </location>
</feature>
<protein>
    <submittedName>
        <fullName evidence="4">Autotransporter outer membrane beta-barrel domain-containing protein</fullName>
    </submittedName>
</protein>
<dbReference type="CDD" id="cd01344">
    <property type="entry name" value="PL2_Passenger_AT"/>
    <property type="match status" value="1"/>
</dbReference>
<evidence type="ECO:0000256" key="1">
    <source>
        <dbReference type="SAM" id="MobiDB-lite"/>
    </source>
</evidence>
<evidence type="ECO:0000313" key="7">
    <source>
        <dbReference type="Proteomes" id="UP000784064"/>
    </source>
</evidence>
<dbReference type="InterPro" id="IPR006315">
    <property type="entry name" value="OM_autotransptr_brl_dom"/>
</dbReference>
<dbReference type="GO" id="GO:0019867">
    <property type="term" value="C:outer membrane"/>
    <property type="evidence" value="ECO:0007669"/>
    <property type="project" value="InterPro"/>
</dbReference>
<dbReference type="InterPro" id="IPR051144">
    <property type="entry name" value="Formin_homology_domain"/>
</dbReference>
<dbReference type="Gene3D" id="2.40.128.130">
    <property type="entry name" value="Autotransporter beta-domain"/>
    <property type="match status" value="1"/>
</dbReference>
<dbReference type="InterPro" id="IPR005546">
    <property type="entry name" value="Autotransporte_beta"/>
</dbReference>
<proteinExistence type="predicted"/>
<feature type="compositionally biased region" description="Pro residues" evidence="1">
    <location>
        <begin position="634"/>
        <end position="658"/>
    </location>
</feature>
<reference evidence="6" key="1">
    <citation type="submission" date="2021-01" db="EMBL/GenBank/DDBJ databases">
        <title>Stenotrophomonas maltophilia.</title>
        <authorList>
            <person name="Yu Y."/>
        </authorList>
    </citation>
    <scope>NUCLEOTIDE SEQUENCE [LARGE SCALE GENOMIC DNA]</scope>
    <source>
        <strain evidence="6">As-6</strain>
    </source>
</reference>
<feature type="domain" description="Autotransporter" evidence="3">
    <location>
        <begin position="763"/>
        <end position="1044"/>
    </location>
</feature>
<dbReference type="InterPro" id="IPR043990">
    <property type="entry name" value="AC_1"/>
</dbReference>
<feature type="compositionally biased region" description="Pro residues" evidence="1">
    <location>
        <begin position="671"/>
        <end position="692"/>
    </location>
</feature>
<dbReference type="RefSeq" id="WP_205406335.1">
    <property type="nucleotide sequence ID" value="NZ_JAFFTA010000003.1"/>
</dbReference>
<dbReference type="Pfam" id="PF03797">
    <property type="entry name" value="Autotransporter"/>
    <property type="match status" value="1"/>
</dbReference>
<dbReference type="Pfam" id="PF18883">
    <property type="entry name" value="AC_1"/>
    <property type="match status" value="1"/>
</dbReference>
<dbReference type="Proteomes" id="UP000784064">
    <property type="component" value="Unassembled WGS sequence"/>
</dbReference>
<name>A0AAW4GEF2_9GAMM</name>
<dbReference type="InterPro" id="IPR036709">
    <property type="entry name" value="Autotransporte_beta_dom_sf"/>
</dbReference>
<dbReference type="EMBL" id="JAFFTB010000014">
    <property type="protein sequence ID" value="MBM9938364.1"/>
    <property type="molecule type" value="Genomic_DNA"/>
</dbReference>
<organism evidence="4 7">
    <name type="scientific">Stenotrophomonas lactitubi</name>
    <dbReference type="NCBI Taxonomy" id="2045214"/>
    <lineage>
        <taxon>Bacteria</taxon>
        <taxon>Pseudomonadati</taxon>
        <taxon>Pseudomonadota</taxon>
        <taxon>Gammaproteobacteria</taxon>
        <taxon>Lysobacterales</taxon>
        <taxon>Lysobacteraceae</taxon>
        <taxon>Stenotrophomonas</taxon>
    </lineage>
</organism>
<feature type="signal peptide" evidence="2">
    <location>
        <begin position="1"/>
        <end position="37"/>
    </location>
</feature>
<dbReference type="InterPro" id="IPR011050">
    <property type="entry name" value="Pectin_lyase_fold/virulence"/>
</dbReference>
<dbReference type="PRINTS" id="PR00313">
    <property type="entry name" value="CABNDNGRPT"/>
</dbReference>
<dbReference type="NCBIfam" id="TIGR01414">
    <property type="entry name" value="autotrans_barl"/>
    <property type="match status" value="1"/>
</dbReference>
<dbReference type="PANTHER" id="PTHR45733">
    <property type="entry name" value="FORMIN-J"/>
    <property type="match status" value="1"/>
</dbReference>
<dbReference type="SUPFAM" id="SSF51126">
    <property type="entry name" value="Pectin lyase-like"/>
    <property type="match status" value="1"/>
</dbReference>
<dbReference type="Gene3D" id="2.160.20.20">
    <property type="match status" value="1"/>
</dbReference>
<keyword evidence="2" id="KW-0732">Signal</keyword>
<feature type="region of interest" description="Disordered" evidence="1">
    <location>
        <begin position="626"/>
        <end position="716"/>
    </location>
</feature>
<keyword evidence="6" id="KW-1185">Reference proteome</keyword>
<dbReference type="PANTHER" id="PTHR45733:SF8">
    <property type="entry name" value="FORMIN-J"/>
    <property type="match status" value="1"/>
</dbReference>
<sequence length="1044" mass="106251">MSPVVPPGFRRRRLTVSLVQILAAPSLLALSAPAAWAGCDASAPVAGQTVTCSAAAPNPDATPVTLGAGASGVTVNVQSGAQLSTSNANALYVAPTAGGTINNQGSIAASGTVGSGTAGGINADAVVTVNNAASGSISSAQGYALYLQGGSGVVNDGQIGAAAGWGIAFKGAGDSSVVNRGSISGGTGGVQFGAGNDRLQMLAGSISGAVQQGDGNDVLLLNGGTLDSLDQGNGDDQLTVNGGTITGLVTQGSGRDDFVMTGGTIGALQQGDNIDTFRMSGGRIVGAFEDGDQAWMTGGRIGRVNMKLDKNLWDMSGGTVDGNVVTGFDTDTIIISGTAYIGGNISVSGGNDSVTITDGTVRGQVLLSTGNDTFNWNGGGIVYGAIDAGPDDDVATLSNLNQGNIGAVPLFDGGSGNDRLSFSNVKGSGVARFQNWEAISLASSTELTFDGDLVLGDSVSGTGSLTLDDTSTIYAGSGTHAVRPFSGSALVNVVNAGRIDLTGSAPGDVFTVRGNYRGDGGGLYLRTVLAADNATSDRLVIDGGTATGSTGIGILNAGGSGAATLVDGILVVQALNGATTAPGAFSLFAPVSAGAYEYFLFKGGVSAGTGENWYLRSTLAVGPAPAPNGGGEVVPPPPPTPPVAPPPPIPPAPPPPPEGAIDPNLTAGETAPPPPPPEPPPVAPPSDPPVPDVPVAGGSLPGIGAPPPSAGATPAAPDENGLVPLYRLETAAYAVVPPLLRETSLASLGTFHERQGEQRLLYSQGAFRTAWGRLVGQSSEIHWKGDARPGFDGDVMGVQAGLDVWAAAADNHRNQIGVFVGRTRADGRITGLAVGWDNVLVGQSRLDDKHVGLYWTLTDNSGGYIDAVAMQSRYDGRTRSSRGLGIDLKGDGTTLSLEAGKPLLQFGQSSWWLEPQLQVIWQRTSLDDQRDLVSTISFDNDNAWTGRVGLRLAGDYQLADNGWQPYFKLNYWHGRSGEDRILFDSDAIINSQRSRAMEAGVGVVGRFNRTISAYAVADYTREVGGSDNGKRRIIEGNIGLRADW</sequence>
<evidence type="ECO:0000313" key="6">
    <source>
        <dbReference type="Proteomes" id="UP000749453"/>
    </source>
</evidence>
<dbReference type="SMART" id="SM00869">
    <property type="entry name" value="Autotransporter"/>
    <property type="match status" value="1"/>
</dbReference>
<reference evidence="4" key="2">
    <citation type="submission" date="2021-01" db="EMBL/GenBank/DDBJ databases">
        <authorList>
            <person name="Yu Y."/>
        </authorList>
    </citation>
    <scope>NUCLEOTIDE SEQUENCE</scope>
    <source>
        <strain evidence="4">As-5</strain>
        <strain evidence="5">As-6</strain>
    </source>
</reference>
<dbReference type="Proteomes" id="UP000749453">
    <property type="component" value="Unassembled WGS sequence"/>
</dbReference>
<accession>A0AAW4GEF2</accession>
<dbReference type="PROSITE" id="PS51208">
    <property type="entry name" value="AUTOTRANSPORTER"/>
    <property type="match status" value="1"/>
</dbReference>
<evidence type="ECO:0000256" key="2">
    <source>
        <dbReference type="SAM" id="SignalP"/>
    </source>
</evidence>
<dbReference type="AlphaFoldDB" id="A0AAW4GEF2"/>
<gene>
    <name evidence="4" type="ORF">JJW18_03700</name>
    <name evidence="5" type="ORF">JJW19_09435</name>
</gene>
<dbReference type="EMBL" id="JAFFTA010000003">
    <property type="protein sequence ID" value="MBM9912580.1"/>
    <property type="molecule type" value="Genomic_DNA"/>
</dbReference>
<evidence type="ECO:0000313" key="5">
    <source>
        <dbReference type="EMBL" id="MBM9938364.1"/>
    </source>
</evidence>